<dbReference type="Proteomes" id="UP000287247">
    <property type="component" value="Unassembled WGS sequence"/>
</dbReference>
<feature type="transmembrane region" description="Helical" evidence="1">
    <location>
        <begin position="166"/>
        <end position="186"/>
    </location>
</feature>
<organism evidence="3 4">
    <name type="scientific">Aphanothece sacrum FPU1</name>
    <dbReference type="NCBI Taxonomy" id="1920663"/>
    <lineage>
        <taxon>Bacteria</taxon>
        <taxon>Bacillati</taxon>
        <taxon>Cyanobacteriota</taxon>
        <taxon>Cyanophyceae</taxon>
        <taxon>Oscillatoriophycideae</taxon>
        <taxon>Chroococcales</taxon>
        <taxon>Aphanothecaceae</taxon>
        <taxon>Aphanothece</taxon>
    </lineage>
</organism>
<feature type="transmembrane region" description="Helical" evidence="1">
    <location>
        <begin position="255"/>
        <end position="273"/>
    </location>
</feature>
<name>A0A401ILY3_APHSA</name>
<keyword evidence="1" id="KW-1133">Transmembrane helix</keyword>
<keyword evidence="4" id="KW-1185">Reference proteome</keyword>
<dbReference type="OrthoDB" id="3034706at2"/>
<evidence type="ECO:0000259" key="2">
    <source>
        <dbReference type="Pfam" id="PF02517"/>
    </source>
</evidence>
<dbReference type="GO" id="GO:0004175">
    <property type="term" value="F:endopeptidase activity"/>
    <property type="evidence" value="ECO:0007669"/>
    <property type="project" value="UniProtKB-ARBA"/>
</dbReference>
<feature type="transmembrane region" description="Helical" evidence="1">
    <location>
        <begin position="198"/>
        <end position="220"/>
    </location>
</feature>
<dbReference type="AlphaFoldDB" id="A0A401ILY3"/>
<feature type="transmembrane region" description="Helical" evidence="1">
    <location>
        <begin position="135"/>
        <end position="154"/>
    </location>
</feature>
<evidence type="ECO:0000313" key="4">
    <source>
        <dbReference type="Proteomes" id="UP000287247"/>
    </source>
</evidence>
<accession>A0A401ILY3</accession>
<reference evidence="4" key="1">
    <citation type="submission" date="2017-05" db="EMBL/GenBank/DDBJ databases">
        <title>Physiological properties and genetic analysis related to exopolysaccharide production of fresh-water unicellular cyanobacterium Aphanothece sacrum, Suizenji Nori, that has been cultured as a food source in Japan.</title>
        <authorList>
            <person name="Kanesaki Y."/>
            <person name="Yoshikawa S."/>
            <person name="Ohki K."/>
        </authorList>
    </citation>
    <scope>NUCLEOTIDE SEQUENCE [LARGE SCALE GENOMIC DNA]</scope>
    <source>
        <strain evidence="4">FPU1</strain>
    </source>
</reference>
<dbReference type="Pfam" id="PF02517">
    <property type="entry name" value="Rce1-like"/>
    <property type="match status" value="1"/>
</dbReference>
<evidence type="ECO:0000313" key="3">
    <source>
        <dbReference type="EMBL" id="GBF82233.1"/>
    </source>
</evidence>
<comment type="caution">
    <text evidence="3">The sequence shown here is derived from an EMBL/GenBank/DDBJ whole genome shotgun (WGS) entry which is preliminary data.</text>
</comment>
<feature type="transmembrane region" description="Helical" evidence="1">
    <location>
        <begin position="60"/>
        <end position="76"/>
    </location>
</feature>
<protein>
    <submittedName>
        <fullName evidence="3">Abortive phage infection protein</fullName>
    </submittedName>
</protein>
<dbReference type="GO" id="GO:0080120">
    <property type="term" value="P:CAAX-box protein maturation"/>
    <property type="evidence" value="ECO:0007669"/>
    <property type="project" value="UniProtKB-ARBA"/>
</dbReference>
<proteinExistence type="predicted"/>
<feature type="transmembrane region" description="Helical" evidence="1">
    <location>
        <begin position="96"/>
        <end position="123"/>
    </location>
</feature>
<dbReference type="PANTHER" id="PTHR39430">
    <property type="entry name" value="MEMBRANE-ASSOCIATED PROTEASE-RELATED"/>
    <property type="match status" value="1"/>
</dbReference>
<feature type="domain" description="CAAX prenyl protease 2/Lysostaphin resistance protein A-like" evidence="2">
    <location>
        <begin position="136"/>
        <end position="226"/>
    </location>
</feature>
<evidence type="ECO:0000256" key="1">
    <source>
        <dbReference type="SAM" id="Phobius"/>
    </source>
</evidence>
<dbReference type="PANTHER" id="PTHR39430:SF1">
    <property type="entry name" value="PROTEASE"/>
    <property type="match status" value="1"/>
</dbReference>
<keyword evidence="1" id="KW-0812">Transmembrane</keyword>
<feature type="transmembrane region" description="Helical" evidence="1">
    <location>
        <begin position="20"/>
        <end position="40"/>
    </location>
</feature>
<dbReference type="InterPro" id="IPR003675">
    <property type="entry name" value="Rce1/LyrA-like_dom"/>
</dbReference>
<dbReference type="EMBL" id="BDQK01000016">
    <property type="protein sequence ID" value="GBF82233.1"/>
    <property type="molecule type" value="Genomic_DNA"/>
</dbReference>
<keyword evidence="1" id="KW-0472">Membrane</keyword>
<gene>
    <name evidence="3" type="ORF">AsFPU1_3661</name>
</gene>
<dbReference type="RefSeq" id="WP_124978616.1">
    <property type="nucleotide sequence ID" value="NZ_BDQK01000016.1"/>
</dbReference>
<sequence length="276" mass="30548">MLLSSKDHWLNSLVEFPAGIKIGLFLLTWIIIWLPLGVLLGKRIKWRPFQSLSGSQKLPLVLSLYLTTPFVLWLTLRLDRTYLSDYGLSWQPTLFLSLLIGIVMGIGGIGVIFALEGVFGWLNWHRENLPRLGKIFLPLLGLGLWVGITEELIFRGVFFNVLQKDYTLEVAAVISSGIFSLVHLLWEREDTLPQIPGLWLMGMVLVGARLVDGGSIGLAWGLHAGWILGLAALDAAELISYTGKGLDWIIGFRQQPLAGIGGIFCLLGTGFILSQL</sequence>